<dbReference type="AlphaFoldDB" id="A0A7D6CDD4"/>
<dbReference type="InterPro" id="IPR029058">
    <property type="entry name" value="AB_hydrolase_fold"/>
</dbReference>
<evidence type="ECO:0000313" key="2">
    <source>
        <dbReference type="EMBL" id="QLJ97429.1"/>
    </source>
</evidence>
<accession>A0A7D6CDD4</accession>
<sequence length="283" mass="30484">MTTIYRTPAGQRAVEAAYTDQLGRWPVPAEQRTVPTRLGDTFVISSGPADGPPLVLLHGSGTNAMMWAGDVTAWAPRLRVHAVDVVGEAGRSAPARPPLGGDEYAGWLDDVLDALGVQAASLVGASLGGWLAVDYATRRPGRVERLVCLCPGGIGRQKYGWLLPALLYRPFGAWGRRRTLMTATGLNRTGLGPVVDYMDTIHRHFRPRTEKLPVFTDDALARLTMPVLVVVGERDALLDSRDTVRRLEHAVPHADVRLLPGVGHSIIGQGEAVLAFLSPRTPG</sequence>
<dbReference type="PRINTS" id="PR00111">
    <property type="entry name" value="ABHYDROLASE"/>
</dbReference>
<dbReference type="InterPro" id="IPR000073">
    <property type="entry name" value="AB_hydrolase_1"/>
</dbReference>
<organism evidence="2">
    <name type="scientific">Micromonospora carbonacea</name>
    <dbReference type="NCBI Taxonomy" id="47853"/>
    <lineage>
        <taxon>Bacteria</taxon>
        <taxon>Bacillati</taxon>
        <taxon>Actinomycetota</taxon>
        <taxon>Actinomycetes</taxon>
        <taxon>Micromonosporales</taxon>
        <taxon>Micromonosporaceae</taxon>
        <taxon>Micromonospora</taxon>
    </lineage>
</organism>
<protein>
    <submittedName>
        <fullName evidence="2">Alpha/beta fold hydrolase</fullName>
    </submittedName>
</protein>
<proteinExistence type="predicted"/>
<dbReference type="SUPFAM" id="SSF53474">
    <property type="entry name" value="alpha/beta-Hydrolases"/>
    <property type="match status" value="1"/>
</dbReference>
<dbReference type="EMBL" id="CP058905">
    <property type="protein sequence ID" value="QLJ97429.1"/>
    <property type="molecule type" value="Genomic_DNA"/>
</dbReference>
<dbReference type="Gene3D" id="3.40.50.1820">
    <property type="entry name" value="alpha/beta hydrolase"/>
    <property type="match status" value="1"/>
</dbReference>
<dbReference type="GO" id="GO:0016020">
    <property type="term" value="C:membrane"/>
    <property type="evidence" value="ECO:0007669"/>
    <property type="project" value="TreeGrafter"/>
</dbReference>
<reference evidence="2" key="1">
    <citation type="submission" date="2020-08" db="EMBL/GenBank/DDBJ databases">
        <title>A bifunctional nitrone conjugated secondary metabolite targeting the ribosome.</title>
        <authorList>
            <person name="Limbrick E.M."/>
            <person name="Graf M."/>
            <person name="Derewacz D.K."/>
            <person name="Nguyen F."/>
            <person name="Spraggins J.M."/>
            <person name="Wieland M."/>
            <person name="Ynigez-Gutierrez A.E."/>
            <person name="Reisman B.J."/>
            <person name="Zinshteyn B."/>
            <person name="McCulloch K."/>
            <person name="Iverson T.M."/>
            <person name="Green R."/>
            <person name="Wilson D.N."/>
            <person name="Bachmann B.O."/>
        </authorList>
    </citation>
    <scope>NUCLEOTIDE SEQUENCE</scope>
    <source>
        <strain evidence="2">Africana</strain>
    </source>
</reference>
<keyword evidence="2" id="KW-0378">Hydrolase</keyword>
<dbReference type="InterPro" id="IPR050266">
    <property type="entry name" value="AB_hydrolase_sf"/>
</dbReference>
<dbReference type="PANTHER" id="PTHR43798:SF33">
    <property type="entry name" value="HYDROLASE, PUTATIVE (AFU_ORTHOLOGUE AFUA_2G14860)-RELATED"/>
    <property type="match status" value="1"/>
</dbReference>
<dbReference type="PANTHER" id="PTHR43798">
    <property type="entry name" value="MONOACYLGLYCEROL LIPASE"/>
    <property type="match status" value="1"/>
</dbReference>
<evidence type="ECO:0000259" key="1">
    <source>
        <dbReference type="Pfam" id="PF12697"/>
    </source>
</evidence>
<gene>
    <name evidence="2" type="ORF">HZU44_21755</name>
</gene>
<feature type="domain" description="AB hydrolase-1" evidence="1">
    <location>
        <begin position="54"/>
        <end position="275"/>
    </location>
</feature>
<dbReference type="Pfam" id="PF12697">
    <property type="entry name" value="Abhydrolase_6"/>
    <property type="match status" value="1"/>
</dbReference>
<name>A0A7D6CDD4_9ACTN</name>
<dbReference type="GO" id="GO:0016787">
    <property type="term" value="F:hydrolase activity"/>
    <property type="evidence" value="ECO:0007669"/>
    <property type="project" value="UniProtKB-KW"/>
</dbReference>